<dbReference type="SUPFAM" id="SSF52540">
    <property type="entry name" value="P-loop containing nucleoside triphosphate hydrolases"/>
    <property type="match status" value="1"/>
</dbReference>
<feature type="domain" description="DUF4143" evidence="2">
    <location>
        <begin position="214"/>
        <end position="369"/>
    </location>
</feature>
<evidence type="ECO:0000313" key="4">
    <source>
        <dbReference type="Proteomes" id="UP000678513"/>
    </source>
</evidence>
<keyword evidence="4" id="KW-1185">Reference proteome</keyword>
<feature type="domain" description="AAA" evidence="1">
    <location>
        <begin position="21"/>
        <end position="139"/>
    </location>
</feature>
<evidence type="ECO:0000259" key="1">
    <source>
        <dbReference type="Pfam" id="PF13173"/>
    </source>
</evidence>
<dbReference type="GO" id="GO:0005524">
    <property type="term" value="F:ATP binding"/>
    <property type="evidence" value="ECO:0007669"/>
    <property type="project" value="UniProtKB-KW"/>
</dbReference>
<name>A0ABX7Y5Y1_9ACTN</name>
<accession>A0ABX7Y5Y1</accession>
<organism evidence="3 4">
    <name type="scientific">Arachnia rubra</name>
    <dbReference type="NCBI Taxonomy" id="1547448"/>
    <lineage>
        <taxon>Bacteria</taxon>
        <taxon>Bacillati</taxon>
        <taxon>Actinomycetota</taxon>
        <taxon>Actinomycetes</taxon>
        <taxon>Propionibacteriales</taxon>
        <taxon>Propionibacteriaceae</taxon>
        <taxon>Arachnia</taxon>
    </lineage>
</organism>
<sequence>MEGLVRRAVEPWARELLTATPVLTVEGARQTGKSTLAQMLTDGTQAKIVSLDEPDVLMFARNDPRGFVDQAADQTLVIDEVQRVPSLTLSIKASVDKDRRPSRFILTGSSDLARMRGEKDSLAGRSMTINLLPFTQAELRGTTDRGTFVDRLLAAETPNAVTTAHEPLTHQTLIDLIIHGGLPAAQNLTSRLRSSWYRSYVEKLTRVDALDGGEKLSPERLLTLLRLIAANQSGEIVKARFGQEAAIPAPSIANYLDALTRLYLVQELRPWTPNLTNRETGRRKASVVDPGLAVWLCGATKESLSSLPHGLQLLGQLTEGVVTTELHAQGEWGENHYHLYHYRDRNGREIDFILELDDGRIIGIEVKASRTLKGSHFNSLRFLRDRLKDRMIKAVVLAPIDMPVSFGEELWGLPMSALWT</sequence>
<dbReference type="InterPro" id="IPR041682">
    <property type="entry name" value="AAA_14"/>
</dbReference>
<proteinExistence type="predicted"/>
<gene>
    <name evidence="3" type="ORF">J5A65_02370</name>
</gene>
<dbReference type="Pfam" id="PF13173">
    <property type="entry name" value="AAA_14"/>
    <property type="match status" value="1"/>
</dbReference>
<dbReference type="Proteomes" id="UP000678513">
    <property type="component" value="Chromosome"/>
</dbReference>
<protein>
    <submittedName>
        <fullName evidence="3">ATP-binding protein</fullName>
    </submittedName>
</protein>
<keyword evidence="3" id="KW-0067">ATP-binding</keyword>
<reference evidence="3 4" key="1">
    <citation type="submission" date="2021-03" db="EMBL/GenBank/DDBJ databases">
        <title>Human Oral Microbial Genomes.</title>
        <authorList>
            <person name="Johnston C.D."/>
            <person name="Chen T."/>
            <person name="Dewhirst F.E."/>
        </authorList>
    </citation>
    <scope>NUCLEOTIDE SEQUENCE [LARGE SCALE GENOMIC DNA]</scope>
    <source>
        <strain evidence="3 4">DSMZ 100122</strain>
    </source>
</reference>
<dbReference type="Pfam" id="PF13635">
    <property type="entry name" value="DUF4143"/>
    <property type="match status" value="1"/>
</dbReference>
<evidence type="ECO:0000313" key="3">
    <source>
        <dbReference type="EMBL" id="QUC08615.1"/>
    </source>
</evidence>
<dbReference type="EMBL" id="CP072384">
    <property type="protein sequence ID" value="QUC08615.1"/>
    <property type="molecule type" value="Genomic_DNA"/>
</dbReference>
<keyword evidence="3" id="KW-0547">Nucleotide-binding</keyword>
<evidence type="ECO:0000259" key="2">
    <source>
        <dbReference type="Pfam" id="PF13635"/>
    </source>
</evidence>
<dbReference type="PANTHER" id="PTHR43566">
    <property type="entry name" value="CONSERVED PROTEIN"/>
    <property type="match status" value="1"/>
</dbReference>
<dbReference type="InterPro" id="IPR027417">
    <property type="entry name" value="P-loop_NTPase"/>
</dbReference>
<dbReference type="RefSeq" id="WP_212324817.1">
    <property type="nucleotide sequence ID" value="NZ_AP024463.1"/>
</dbReference>
<dbReference type="PANTHER" id="PTHR43566:SF2">
    <property type="entry name" value="DUF4143 DOMAIN-CONTAINING PROTEIN"/>
    <property type="match status" value="1"/>
</dbReference>
<dbReference type="InterPro" id="IPR025420">
    <property type="entry name" value="DUF4143"/>
</dbReference>